<feature type="domain" description="C1q" evidence="8">
    <location>
        <begin position="95"/>
        <end position="226"/>
    </location>
</feature>
<feature type="chain" id="PRO_5035308477" evidence="7">
    <location>
        <begin position="19"/>
        <end position="226"/>
    </location>
</feature>
<feature type="non-terminal residue" evidence="9">
    <location>
        <position position="1"/>
    </location>
</feature>
<dbReference type="SUPFAM" id="SSF49842">
    <property type="entry name" value="TNF-like"/>
    <property type="match status" value="1"/>
</dbReference>
<dbReference type="InterPro" id="IPR008160">
    <property type="entry name" value="Collagen"/>
</dbReference>
<gene>
    <name evidence="9" type="primary">C1ql1</name>
    <name evidence="9" type="ORF">GTO95_0007673</name>
</gene>
<keyword evidence="5" id="KW-0176">Collagen</keyword>
<feature type="signal peptide" evidence="7">
    <location>
        <begin position="1"/>
        <end position="18"/>
    </location>
</feature>
<evidence type="ECO:0000256" key="4">
    <source>
        <dbReference type="ARBA" id="ARBA00022729"/>
    </source>
</evidence>
<dbReference type="FunFam" id="2.60.120.40:FF:000001">
    <property type="entry name" value="Complement C1q B chain"/>
    <property type="match status" value="1"/>
</dbReference>
<evidence type="ECO:0000256" key="5">
    <source>
        <dbReference type="ARBA" id="ARBA00023119"/>
    </source>
</evidence>
<evidence type="ECO:0000256" key="3">
    <source>
        <dbReference type="ARBA" id="ARBA00022530"/>
    </source>
</evidence>
<keyword evidence="10" id="KW-1185">Reference proteome</keyword>
<dbReference type="PANTHER" id="PTHR15427:SF50">
    <property type="entry name" value="COMPLEMENT C1Q TUMOR NECROSIS FACTOR-RELATED PROTEIN 2-LIKE"/>
    <property type="match status" value="1"/>
</dbReference>
<evidence type="ECO:0000256" key="7">
    <source>
        <dbReference type="SAM" id="SignalP"/>
    </source>
</evidence>
<dbReference type="Proteomes" id="UP000736164">
    <property type="component" value="Unassembled WGS sequence"/>
</dbReference>
<comment type="caution">
    <text evidence="9">The sequence shown here is derived from an EMBL/GenBank/DDBJ whole genome shotgun (WGS) entry which is preliminary data.</text>
</comment>
<protein>
    <submittedName>
        <fullName evidence="9">C1QRF factor</fullName>
    </submittedName>
</protein>
<organism evidence="9 10">
    <name type="scientific">Atractosteus spatula</name>
    <name type="common">Alligator gar</name>
    <name type="synonym">Lepisosteus spatula</name>
    <dbReference type="NCBI Taxonomy" id="7917"/>
    <lineage>
        <taxon>Eukaryota</taxon>
        <taxon>Metazoa</taxon>
        <taxon>Chordata</taxon>
        <taxon>Craniata</taxon>
        <taxon>Vertebrata</taxon>
        <taxon>Euteleostomi</taxon>
        <taxon>Actinopterygii</taxon>
        <taxon>Neopterygii</taxon>
        <taxon>Holostei</taxon>
        <taxon>Semionotiformes</taxon>
        <taxon>Lepisosteidae</taxon>
        <taxon>Atractosteus</taxon>
    </lineage>
</organism>
<dbReference type="InterPro" id="IPR050392">
    <property type="entry name" value="Collagen/C1q_domain"/>
</dbReference>
<dbReference type="GO" id="GO:0005581">
    <property type="term" value="C:collagen trimer"/>
    <property type="evidence" value="ECO:0007669"/>
    <property type="project" value="UniProtKB-KW"/>
</dbReference>
<dbReference type="EMBL" id="JAAWVO010008816">
    <property type="protein sequence ID" value="MBN3312874.1"/>
    <property type="molecule type" value="Genomic_DNA"/>
</dbReference>
<keyword evidence="4 7" id="KW-0732">Signal</keyword>
<name>A0A8J7T775_ATRSP</name>
<dbReference type="PROSITE" id="PS50871">
    <property type="entry name" value="C1Q"/>
    <property type="match status" value="1"/>
</dbReference>
<dbReference type="InterPro" id="IPR001073">
    <property type="entry name" value="C1q_dom"/>
</dbReference>
<dbReference type="Pfam" id="PF00386">
    <property type="entry name" value="C1q"/>
    <property type="match status" value="1"/>
</dbReference>
<evidence type="ECO:0000313" key="9">
    <source>
        <dbReference type="EMBL" id="MBN3312874.1"/>
    </source>
</evidence>
<evidence type="ECO:0000256" key="6">
    <source>
        <dbReference type="SAM" id="MobiDB-lite"/>
    </source>
</evidence>
<evidence type="ECO:0000256" key="1">
    <source>
        <dbReference type="ARBA" id="ARBA00004498"/>
    </source>
</evidence>
<dbReference type="PANTHER" id="PTHR15427">
    <property type="entry name" value="EMILIN ELASTIN MICROFIBRIL INTERFACE-LOCATED PROTEIN ELASTIN MICROFIBRIL INTERFACER"/>
    <property type="match status" value="1"/>
</dbReference>
<dbReference type="SMART" id="SM00110">
    <property type="entry name" value="C1Q"/>
    <property type="match status" value="1"/>
</dbReference>
<dbReference type="PRINTS" id="PR00007">
    <property type="entry name" value="COMPLEMNTC1Q"/>
</dbReference>
<dbReference type="Pfam" id="PF01391">
    <property type="entry name" value="Collagen"/>
    <property type="match status" value="1"/>
</dbReference>
<evidence type="ECO:0000313" key="10">
    <source>
        <dbReference type="Proteomes" id="UP000736164"/>
    </source>
</evidence>
<sequence length="226" mass="23514">MVALQLLLLLSLLAASSASQQALGSCRIVCDPPASDDGRAARGEHGVVVPLSTGAPGPPGPVGPPGKVGPRGYPGLPGVPGMAGQPGPPGVPGTATRPRIAFYAALSELFTQQDVLKFTDVITNLGADYSPASGKFTCRVPGVYFFSYHILKDGEQMWADLMLNNQVYASSTAQDASSKFDTAANSAVLQLKAGDEVYVKLDGGQVMKDGAQGRYSTFSGYLLYED</sequence>
<comment type="subcellular location">
    <subcellularLocation>
        <location evidence="1">Secreted</location>
        <location evidence="1">Extracellular space</location>
        <location evidence="1">Extracellular matrix</location>
    </subcellularLocation>
</comment>
<feature type="region of interest" description="Disordered" evidence="6">
    <location>
        <begin position="48"/>
        <end position="92"/>
    </location>
</feature>
<keyword evidence="2" id="KW-0964">Secreted</keyword>
<proteinExistence type="predicted"/>
<dbReference type="AlphaFoldDB" id="A0A8J7T775"/>
<feature type="non-terminal residue" evidence="9">
    <location>
        <position position="226"/>
    </location>
</feature>
<dbReference type="Gene3D" id="2.60.120.40">
    <property type="match status" value="1"/>
</dbReference>
<evidence type="ECO:0000259" key="8">
    <source>
        <dbReference type="PROSITE" id="PS50871"/>
    </source>
</evidence>
<accession>A0A8J7T775</accession>
<reference evidence="9" key="1">
    <citation type="journal article" date="2021" name="Cell">
        <title>Tracing the genetic footprints of vertebrate landing in non-teleost ray-finned fishes.</title>
        <authorList>
            <person name="Bi X."/>
            <person name="Wang K."/>
            <person name="Yang L."/>
            <person name="Pan H."/>
            <person name="Jiang H."/>
            <person name="Wei Q."/>
            <person name="Fang M."/>
            <person name="Yu H."/>
            <person name="Zhu C."/>
            <person name="Cai Y."/>
            <person name="He Y."/>
            <person name="Gan X."/>
            <person name="Zeng H."/>
            <person name="Yu D."/>
            <person name="Zhu Y."/>
            <person name="Jiang H."/>
            <person name="Qiu Q."/>
            <person name="Yang H."/>
            <person name="Zhang Y.E."/>
            <person name="Wang W."/>
            <person name="Zhu M."/>
            <person name="He S."/>
            <person name="Zhang G."/>
        </authorList>
    </citation>
    <scope>NUCLEOTIDE SEQUENCE</scope>
    <source>
        <strain evidence="9">Allg_001</strain>
    </source>
</reference>
<keyword evidence="3" id="KW-0272">Extracellular matrix</keyword>
<dbReference type="InterPro" id="IPR008983">
    <property type="entry name" value="Tumour_necrosis_fac-like_dom"/>
</dbReference>
<evidence type="ECO:0000256" key="2">
    <source>
        <dbReference type="ARBA" id="ARBA00022525"/>
    </source>
</evidence>